<evidence type="ECO:0000256" key="2">
    <source>
        <dbReference type="ARBA" id="ARBA00010792"/>
    </source>
</evidence>
<dbReference type="RefSeq" id="WP_005940528.1">
    <property type="nucleotide sequence ID" value="NZ_ATVK01000051.1"/>
</dbReference>
<comment type="subcellular location">
    <subcellularLocation>
        <location evidence="1 7">Cell membrane</location>
        <topology evidence="1 7">Multi-pass membrane protein</topology>
    </subcellularLocation>
</comment>
<dbReference type="Pfam" id="PF09335">
    <property type="entry name" value="VTT_dom"/>
    <property type="match status" value="1"/>
</dbReference>
<reference evidence="9 10" key="1">
    <citation type="submission" date="2012-12" db="EMBL/GenBank/DDBJ databases">
        <title>Whole genome shotgun sequence of Gordonia hirsuta NBRC 16056.</title>
        <authorList>
            <person name="Isaki-Nakamura S."/>
            <person name="Hosoyama A."/>
            <person name="Tsuchikane K."/>
            <person name="Katsumata H."/>
            <person name="Baba S."/>
            <person name="Yamazaki S."/>
            <person name="Fujita N."/>
        </authorList>
    </citation>
    <scope>NUCLEOTIDE SEQUENCE [LARGE SCALE GENOMIC DNA]</scope>
    <source>
        <strain evidence="9 10">NBRC 16056</strain>
    </source>
</reference>
<dbReference type="GO" id="GO:0005886">
    <property type="term" value="C:plasma membrane"/>
    <property type="evidence" value="ECO:0007669"/>
    <property type="project" value="UniProtKB-SubCell"/>
</dbReference>
<evidence type="ECO:0000256" key="1">
    <source>
        <dbReference type="ARBA" id="ARBA00004651"/>
    </source>
</evidence>
<feature type="transmembrane region" description="Helical" evidence="7">
    <location>
        <begin position="174"/>
        <end position="198"/>
    </location>
</feature>
<feature type="transmembrane region" description="Helical" evidence="7">
    <location>
        <begin position="61"/>
        <end position="82"/>
    </location>
</feature>
<evidence type="ECO:0000256" key="5">
    <source>
        <dbReference type="ARBA" id="ARBA00022989"/>
    </source>
</evidence>
<evidence type="ECO:0000313" key="9">
    <source>
        <dbReference type="EMBL" id="GAC57759.1"/>
    </source>
</evidence>
<accession>L7LA04</accession>
<evidence type="ECO:0000256" key="6">
    <source>
        <dbReference type="ARBA" id="ARBA00023136"/>
    </source>
</evidence>
<organism evidence="9 10">
    <name type="scientific">Gordonia hirsuta DSM 44140 = NBRC 16056</name>
    <dbReference type="NCBI Taxonomy" id="1121927"/>
    <lineage>
        <taxon>Bacteria</taxon>
        <taxon>Bacillati</taxon>
        <taxon>Actinomycetota</taxon>
        <taxon>Actinomycetes</taxon>
        <taxon>Mycobacteriales</taxon>
        <taxon>Gordoniaceae</taxon>
        <taxon>Gordonia</taxon>
    </lineage>
</organism>
<evidence type="ECO:0000256" key="4">
    <source>
        <dbReference type="ARBA" id="ARBA00022692"/>
    </source>
</evidence>
<protein>
    <recommendedName>
        <fullName evidence="8">VTT domain-containing protein</fullName>
    </recommendedName>
</protein>
<evidence type="ECO:0000256" key="3">
    <source>
        <dbReference type="ARBA" id="ARBA00022475"/>
    </source>
</evidence>
<dbReference type="Proteomes" id="UP000053405">
    <property type="component" value="Unassembled WGS sequence"/>
</dbReference>
<dbReference type="AlphaFoldDB" id="L7LA04"/>
<keyword evidence="4 7" id="KW-0812">Transmembrane</keyword>
<dbReference type="STRING" id="1121927.GOHSU_24_00480"/>
<dbReference type="PANTHER" id="PTHR30353">
    <property type="entry name" value="INNER MEMBRANE PROTEIN DEDA-RELATED"/>
    <property type="match status" value="1"/>
</dbReference>
<dbReference type="EMBL" id="BANT01000024">
    <property type="protein sequence ID" value="GAC57759.1"/>
    <property type="molecule type" value="Genomic_DNA"/>
</dbReference>
<dbReference type="InterPro" id="IPR032818">
    <property type="entry name" value="DedA-like"/>
</dbReference>
<evidence type="ECO:0000313" key="10">
    <source>
        <dbReference type="Proteomes" id="UP000053405"/>
    </source>
</evidence>
<dbReference type="InterPro" id="IPR032816">
    <property type="entry name" value="VTT_dom"/>
</dbReference>
<keyword evidence="6 7" id="KW-0472">Membrane</keyword>
<dbReference type="eggNOG" id="COG0586">
    <property type="taxonomic scope" value="Bacteria"/>
</dbReference>
<keyword evidence="10" id="KW-1185">Reference proteome</keyword>
<keyword evidence="5 7" id="KW-1133">Transmembrane helix</keyword>
<feature type="domain" description="VTT" evidence="8">
    <location>
        <begin position="41"/>
        <end position="164"/>
    </location>
</feature>
<comment type="similarity">
    <text evidence="2 7">Belongs to the DedA family.</text>
</comment>
<dbReference type="PANTHER" id="PTHR30353:SF0">
    <property type="entry name" value="TRANSMEMBRANE PROTEIN"/>
    <property type="match status" value="1"/>
</dbReference>
<keyword evidence="3 7" id="KW-1003">Cell membrane</keyword>
<gene>
    <name evidence="9" type="ORF">GOHSU_24_00480</name>
</gene>
<dbReference type="OrthoDB" id="9813426at2"/>
<evidence type="ECO:0000259" key="8">
    <source>
        <dbReference type="Pfam" id="PF09335"/>
    </source>
</evidence>
<name>L7LA04_9ACTN</name>
<comment type="caution">
    <text evidence="9">The sequence shown here is derived from an EMBL/GenBank/DDBJ whole genome shotgun (WGS) entry which is preliminary data.</text>
</comment>
<feature type="transmembrane region" description="Helical" evidence="7">
    <location>
        <begin position="146"/>
        <end position="168"/>
    </location>
</feature>
<evidence type="ECO:0000256" key="7">
    <source>
        <dbReference type="RuleBase" id="RU367016"/>
    </source>
</evidence>
<proteinExistence type="inferred from homology"/>
<sequence length="219" mass="23231">MHALSELLTEVINLAPAWAVYLVVALVLFSETAILICGMIVPSEATLIAAGVAAAIGKPNIVVLIAIAVGAALAGDLIGYWVGTRSGPRIQESWAGRKFGEDHWRHAETRVRENVFVTVPIGRWLGYVRTLVPITAGMSAVSLRRYAVATFFGGATWATSVLLLAYLLGATAGARLIGIMVVALVAAGVLIVVVRWVCHRIVMRRRGPAPNALPATESV</sequence>
<comment type="caution">
    <text evidence="7">Lacks conserved residue(s) required for the propagation of feature annotation.</text>
</comment>